<evidence type="ECO:0000313" key="3">
    <source>
        <dbReference type="EMBL" id="CAL4098605.1"/>
    </source>
</evidence>
<dbReference type="Proteomes" id="UP001497623">
    <property type="component" value="Unassembled WGS sequence"/>
</dbReference>
<dbReference type="InterPro" id="IPR007123">
    <property type="entry name" value="Gelsolin-like_dom"/>
</dbReference>
<keyword evidence="1" id="KW-0677">Repeat</keyword>
<dbReference type="GO" id="GO:0051014">
    <property type="term" value="P:actin filament severing"/>
    <property type="evidence" value="ECO:0007669"/>
    <property type="project" value="TreeGrafter"/>
</dbReference>
<dbReference type="PANTHER" id="PTHR11977">
    <property type="entry name" value="VILLIN"/>
    <property type="match status" value="1"/>
</dbReference>
<feature type="domain" description="Gelsolin-like" evidence="2">
    <location>
        <begin position="271"/>
        <end position="339"/>
    </location>
</feature>
<evidence type="ECO:0000313" key="4">
    <source>
        <dbReference type="Proteomes" id="UP001497623"/>
    </source>
</evidence>
<dbReference type="EMBL" id="CAXKWB010010602">
    <property type="protein sequence ID" value="CAL4098605.1"/>
    <property type="molecule type" value="Genomic_DNA"/>
</dbReference>
<feature type="domain" description="Gelsolin-like" evidence="2">
    <location>
        <begin position="144"/>
        <end position="201"/>
    </location>
</feature>
<comment type="caution">
    <text evidence="3">The sequence shown here is derived from an EMBL/GenBank/DDBJ whole genome shotgun (WGS) entry which is preliminary data.</text>
</comment>
<dbReference type="GO" id="GO:0051016">
    <property type="term" value="P:barbed-end actin filament capping"/>
    <property type="evidence" value="ECO:0007669"/>
    <property type="project" value="TreeGrafter"/>
</dbReference>
<feature type="non-terminal residue" evidence="3">
    <location>
        <position position="457"/>
    </location>
</feature>
<sequence>MDPAFEGAGAEQGLEIWRIENFEVVAYPKKQYGQFYQGDSYIVLYTTDVQSSGHKTYDLHFWLGSATSQDEAGAAAIKAVELDDTLGGVPVQHREVEGYESALFLSRFKKGVRYLQGGVVSGFHHVDPDAPYPARLFKVKGRRNIRVRQVACEVGAMNQGDCFILDAGKKVYVYMGPSCRRMERVKAVHAGNAIRDEDHAGSAKVLIIDETATPDEVGEFFEALGGGSPDDITAESEDDVQFERAAEQVVTLHKIWEDDDGVVQTEQIGEKPLQQSQLDSGDCFLLDTGVSVYVWIGRSSSKKEKVSSMKMAEGYIAQKGYANWVKVERVAEGTEPAVFKSFFKTWKEPEESCGLGRKFNQRQMSTVSAVSEDFNVMSLHADKRRLLRKNAGPAIGFMPDDGSGKVEINRIENFELEPVDESINGYFFGGDSYVIKYTYEIDGREKYIVYFWQCGIS</sequence>
<dbReference type="GO" id="GO:0015629">
    <property type="term" value="C:actin cytoskeleton"/>
    <property type="evidence" value="ECO:0007669"/>
    <property type="project" value="TreeGrafter"/>
</dbReference>
<dbReference type="GO" id="GO:0008154">
    <property type="term" value="P:actin polymerization or depolymerization"/>
    <property type="evidence" value="ECO:0007669"/>
    <property type="project" value="TreeGrafter"/>
</dbReference>
<dbReference type="FunFam" id="3.40.20.10:FF:000002">
    <property type="entry name" value="Gelsolin"/>
    <property type="match status" value="1"/>
</dbReference>
<organism evidence="3 4">
    <name type="scientific">Meganyctiphanes norvegica</name>
    <name type="common">Northern krill</name>
    <name type="synonym">Thysanopoda norvegica</name>
    <dbReference type="NCBI Taxonomy" id="48144"/>
    <lineage>
        <taxon>Eukaryota</taxon>
        <taxon>Metazoa</taxon>
        <taxon>Ecdysozoa</taxon>
        <taxon>Arthropoda</taxon>
        <taxon>Crustacea</taxon>
        <taxon>Multicrustacea</taxon>
        <taxon>Malacostraca</taxon>
        <taxon>Eumalacostraca</taxon>
        <taxon>Eucarida</taxon>
        <taxon>Euphausiacea</taxon>
        <taxon>Euphausiidae</taxon>
        <taxon>Meganyctiphanes</taxon>
    </lineage>
</organism>
<reference evidence="3 4" key="1">
    <citation type="submission" date="2024-05" db="EMBL/GenBank/DDBJ databases">
        <authorList>
            <person name="Wallberg A."/>
        </authorList>
    </citation>
    <scope>NUCLEOTIDE SEQUENCE [LARGE SCALE GENOMIC DNA]</scope>
</reference>
<dbReference type="AlphaFoldDB" id="A0AAV2QUM5"/>
<dbReference type="GO" id="GO:0005546">
    <property type="term" value="F:phosphatidylinositol-4,5-bisphosphate binding"/>
    <property type="evidence" value="ECO:0007669"/>
    <property type="project" value="TreeGrafter"/>
</dbReference>
<dbReference type="Pfam" id="PF00626">
    <property type="entry name" value="Gelsolin"/>
    <property type="match status" value="3"/>
</dbReference>
<proteinExistence type="predicted"/>
<dbReference type="Gene3D" id="3.40.20.10">
    <property type="entry name" value="Severin"/>
    <property type="match status" value="4"/>
</dbReference>
<dbReference type="PRINTS" id="PR00597">
    <property type="entry name" value="GELSOLIN"/>
</dbReference>
<dbReference type="SUPFAM" id="SSF55753">
    <property type="entry name" value="Actin depolymerizing proteins"/>
    <property type="match status" value="4"/>
</dbReference>
<dbReference type="CDD" id="cd11290">
    <property type="entry name" value="gelsolin_S1_like"/>
    <property type="match status" value="1"/>
</dbReference>
<gene>
    <name evidence="3" type="ORF">MNOR_LOCUS16274</name>
</gene>
<evidence type="ECO:0000256" key="1">
    <source>
        <dbReference type="ARBA" id="ARBA00022737"/>
    </source>
</evidence>
<evidence type="ECO:0000259" key="2">
    <source>
        <dbReference type="Pfam" id="PF00626"/>
    </source>
</evidence>
<name>A0AAV2QUM5_MEGNR</name>
<dbReference type="GO" id="GO:0051015">
    <property type="term" value="F:actin filament binding"/>
    <property type="evidence" value="ECO:0007669"/>
    <property type="project" value="InterPro"/>
</dbReference>
<dbReference type="CDD" id="cd11289">
    <property type="entry name" value="gelsolin_S2_like"/>
    <property type="match status" value="1"/>
</dbReference>
<dbReference type="PANTHER" id="PTHR11977:SF123">
    <property type="entry name" value="GELSOLIN"/>
    <property type="match status" value="1"/>
</dbReference>
<accession>A0AAV2QUM5</accession>
<keyword evidence="4" id="KW-1185">Reference proteome</keyword>
<protein>
    <recommendedName>
        <fullName evidence="2">Gelsolin-like domain-containing protein</fullName>
    </recommendedName>
</protein>
<feature type="domain" description="Gelsolin-like" evidence="2">
    <location>
        <begin position="22"/>
        <end position="105"/>
    </location>
</feature>
<dbReference type="GO" id="GO:0005737">
    <property type="term" value="C:cytoplasm"/>
    <property type="evidence" value="ECO:0007669"/>
    <property type="project" value="TreeGrafter"/>
</dbReference>
<dbReference type="InterPro" id="IPR007122">
    <property type="entry name" value="Villin/Gelsolin"/>
</dbReference>
<dbReference type="SMART" id="SM00262">
    <property type="entry name" value="GEL"/>
    <property type="match status" value="3"/>
</dbReference>
<dbReference type="InterPro" id="IPR029006">
    <property type="entry name" value="ADF-H/Gelsolin-like_dom_sf"/>
</dbReference>